<protein>
    <submittedName>
        <fullName evidence="2">DUF3630 family protein</fullName>
    </submittedName>
</protein>
<name>A0AAW7Z1B1_9ALTE</name>
<dbReference type="AlphaFoldDB" id="A0AAW7Z1B1"/>
<accession>A0AAW7Z1B1</accession>
<organism evidence="2 4">
    <name type="scientific">Alteromonas stellipolaris</name>
    <dbReference type="NCBI Taxonomy" id="233316"/>
    <lineage>
        <taxon>Bacteria</taxon>
        <taxon>Pseudomonadati</taxon>
        <taxon>Pseudomonadota</taxon>
        <taxon>Gammaproteobacteria</taxon>
        <taxon>Alteromonadales</taxon>
        <taxon>Alteromonadaceae</taxon>
        <taxon>Alteromonas/Salinimonas group</taxon>
        <taxon>Alteromonas</taxon>
    </lineage>
</organism>
<dbReference type="GeneID" id="83256478"/>
<reference evidence="1 3" key="1">
    <citation type="submission" date="2015-12" db="EMBL/GenBank/DDBJ databases">
        <title>Intraspecies pangenome expansion in the marine bacterium Alteromonas.</title>
        <authorList>
            <person name="Lopez-Perez M."/>
            <person name="Rodriguez-Valera F."/>
        </authorList>
    </citation>
    <scope>NUCLEOTIDE SEQUENCE [LARGE SCALE GENOMIC DNA]</scope>
    <source>
        <strain evidence="1 3">LMG 21861</strain>
    </source>
</reference>
<evidence type="ECO:0000313" key="4">
    <source>
        <dbReference type="Proteomes" id="UP001170717"/>
    </source>
</evidence>
<dbReference type="Proteomes" id="UP000056750">
    <property type="component" value="Chromosome"/>
</dbReference>
<proteinExistence type="predicted"/>
<keyword evidence="3" id="KW-1185">Reference proteome</keyword>
<dbReference type="EMBL" id="CP013926">
    <property type="protein sequence ID" value="AMJ72888.1"/>
    <property type="molecule type" value="Genomic_DNA"/>
</dbReference>
<sequence length="102" mass="11735">MQQLTIQNIKASAKINGQSLFIDTPLPATPLKTQQWEQTFCSLFNLTATHQEWGADRYQVTLSNGSFSCMLFIEWLCEAIWLEPIGSHENAQDLYDYLFNET</sequence>
<evidence type="ECO:0000313" key="2">
    <source>
        <dbReference type="EMBL" id="MDO6577505.1"/>
    </source>
</evidence>
<dbReference type="RefSeq" id="WP_057794726.1">
    <property type="nucleotide sequence ID" value="NZ_CANLMS010000004.1"/>
</dbReference>
<reference evidence="2" key="2">
    <citation type="submission" date="2023-07" db="EMBL/GenBank/DDBJ databases">
        <title>Genome content predicts the carbon catabolic preferences of heterotrophic bacteria.</title>
        <authorList>
            <person name="Gralka M."/>
        </authorList>
    </citation>
    <scope>NUCLEOTIDE SEQUENCE</scope>
    <source>
        <strain evidence="2">F2M12</strain>
    </source>
</reference>
<dbReference type="Proteomes" id="UP001170717">
    <property type="component" value="Unassembled WGS sequence"/>
</dbReference>
<dbReference type="EMBL" id="JAUOQI010000005">
    <property type="protein sequence ID" value="MDO6577505.1"/>
    <property type="molecule type" value="Genomic_DNA"/>
</dbReference>
<dbReference type="KEGG" id="asq:AVL57_02200"/>
<gene>
    <name evidence="1" type="ORF">AVL57_02200</name>
    <name evidence="2" type="ORF">Q4527_08875</name>
</gene>
<evidence type="ECO:0000313" key="3">
    <source>
        <dbReference type="Proteomes" id="UP000056750"/>
    </source>
</evidence>
<evidence type="ECO:0000313" key="1">
    <source>
        <dbReference type="EMBL" id="AMJ72888.1"/>
    </source>
</evidence>